<proteinExistence type="predicted"/>
<organism evidence="3 4">
    <name type="scientific">Xenotaenia resolanae</name>
    <dbReference type="NCBI Taxonomy" id="208358"/>
    <lineage>
        <taxon>Eukaryota</taxon>
        <taxon>Metazoa</taxon>
        <taxon>Chordata</taxon>
        <taxon>Craniata</taxon>
        <taxon>Vertebrata</taxon>
        <taxon>Euteleostomi</taxon>
        <taxon>Actinopterygii</taxon>
        <taxon>Neopterygii</taxon>
        <taxon>Teleostei</taxon>
        <taxon>Neoteleostei</taxon>
        <taxon>Acanthomorphata</taxon>
        <taxon>Ovalentaria</taxon>
        <taxon>Atherinomorphae</taxon>
        <taxon>Cyprinodontiformes</taxon>
        <taxon>Goodeidae</taxon>
        <taxon>Xenotaenia</taxon>
    </lineage>
</organism>
<feature type="transmembrane region" description="Helical" evidence="1">
    <location>
        <begin position="26"/>
        <end position="47"/>
    </location>
</feature>
<evidence type="ECO:0000256" key="2">
    <source>
        <dbReference type="SAM" id="SignalP"/>
    </source>
</evidence>
<feature type="transmembrane region" description="Helical" evidence="1">
    <location>
        <begin position="59"/>
        <end position="79"/>
    </location>
</feature>
<dbReference type="Proteomes" id="UP001444071">
    <property type="component" value="Unassembled WGS sequence"/>
</dbReference>
<protein>
    <submittedName>
        <fullName evidence="3">Uncharacterized protein</fullName>
    </submittedName>
</protein>
<gene>
    <name evidence="3" type="ORF">XENORESO_007560</name>
</gene>
<keyword evidence="4" id="KW-1185">Reference proteome</keyword>
<name>A0ABV0WSR5_9TELE</name>
<keyword evidence="1" id="KW-0812">Transmembrane</keyword>
<keyword evidence="1" id="KW-1133">Transmembrane helix</keyword>
<reference evidence="3 4" key="1">
    <citation type="submission" date="2021-06" db="EMBL/GenBank/DDBJ databases">
        <authorList>
            <person name="Palmer J.M."/>
        </authorList>
    </citation>
    <scope>NUCLEOTIDE SEQUENCE [LARGE SCALE GENOMIC DNA]</scope>
    <source>
        <strain evidence="3 4">XR_2019</strain>
        <tissue evidence="3">Muscle</tissue>
    </source>
</reference>
<feature type="non-terminal residue" evidence="3">
    <location>
        <position position="112"/>
    </location>
</feature>
<keyword evidence="1" id="KW-0472">Membrane</keyword>
<sequence length="112" mass="12956">MLSKLLFLFGFSTAQSYSHHLTFDCVFQPSVSVLFVLFLFPYANNFWGVFFNQRETLKGLTVLFLHLFFFFILFSNTSFLPLLGPEKGRCVASEYFTEPEIEITTENTANIL</sequence>
<evidence type="ECO:0000313" key="4">
    <source>
        <dbReference type="Proteomes" id="UP001444071"/>
    </source>
</evidence>
<evidence type="ECO:0000313" key="3">
    <source>
        <dbReference type="EMBL" id="MEQ2271671.1"/>
    </source>
</evidence>
<comment type="caution">
    <text evidence="3">The sequence shown here is derived from an EMBL/GenBank/DDBJ whole genome shotgun (WGS) entry which is preliminary data.</text>
</comment>
<accession>A0ABV0WSR5</accession>
<evidence type="ECO:0000256" key="1">
    <source>
        <dbReference type="SAM" id="Phobius"/>
    </source>
</evidence>
<keyword evidence="2" id="KW-0732">Signal</keyword>
<feature type="signal peptide" evidence="2">
    <location>
        <begin position="1"/>
        <end position="16"/>
    </location>
</feature>
<feature type="chain" id="PRO_5047378805" evidence="2">
    <location>
        <begin position="17"/>
        <end position="112"/>
    </location>
</feature>
<dbReference type="EMBL" id="JAHRIM010062506">
    <property type="protein sequence ID" value="MEQ2271671.1"/>
    <property type="molecule type" value="Genomic_DNA"/>
</dbReference>